<evidence type="ECO:0000313" key="2">
    <source>
        <dbReference type="EMBL" id="WND01910.1"/>
    </source>
</evidence>
<proteinExistence type="predicted"/>
<dbReference type="RefSeq" id="WP_310797740.1">
    <property type="nucleotide sequence ID" value="NZ_CP123872.1"/>
</dbReference>
<keyword evidence="3" id="KW-1185">Reference proteome</keyword>
<evidence type="ECO:0000313" key="3">
    <source>
        <dbReference type="Proteomes" id="UP001268683"/>
    </source>
</evidence>
<dbReference type="AlphaFoldDB" id="A0AA52H9P7"/>
<feature type="compositionally biased region" description="Polar residues" evidence="1">
    <location>
        <begin position="36"/>
        <end position="52"/>
    </location>
</feature>
<organism evidence="2 3">
    <name type="scientific">Temperatibacter marinus</name>
    <dbReference type="NCBI Taxonomy" id="1456591"/>
    <lineage>
        <taxon>Bacteria</taxon>
        <taxon>Pseudomonadati</taxon>
        <taxon>Pseudomonadota</taxon>
        <taxon>Alphaproteobacteria</taxon>
        <taxon>Kordiimonadales</taxon>
        <taxon>Temperatibacteraceae</taxon>
        <taxon>Temperatibacter</taxon>
    </lineage>
</organism>
<sequence>MTVDPRMAIFSRSREKSEKPTQKLKDASMSDEDISEQSTLDTSSQKPQNFTGPGQRLIDITEQLTSLIKQETGFLLSRATKDAANLHGEKSRLMALYKTTLHHLQVNEHLLGPKESAIRGFIRKVTDSFRDALKEHTRVVIRMKSISEGIIRSIGEEVTKQNRPVVGYGANAAMVAPKSATTTSISLNQVI</sequence>
<accession>A0AA52H9P7</accession>
<feature type="region of interest" description="Disordered" evidence="1">
    <location>
        <begin position="1"/>
        <end position="54"/>
    </location>
</feature>
<dbReference type="EMBL" id="CP123872">
    <property type="protein sequence ID" value="WND01910.1"/>
    <property type="molecule type" value="Genomic_DNA"/>
</dbReference>
<dbReference type="Proteomes" id="UP001268683">
    <property type="component" value="Chromosome"/>
</dbReference>
<reference evidence="2" key="1">
    <citation type="submission" date="2023-04" db="EMBL/GenBank/DDBJ databases">
        <title>Complete genome sequence of Temperatibacter marinus.</title>
        <authorList>
            <person name="Rong J.-C."/>
            <person name="Yi M.-L."/>
            <person name="Zhao Q."/>
        </authorList>
    </citation>
    <scope>NUCLEOTIDE SEQUENCE</scope>
    <source>
        <strain evidence="2">NBRC 110045</strain>
    </source>
</reference>
<name>A0AA52H9P7_9PROT</name>
<feature type="compositionally biased region" description="Basic and acidic residues" evidence="1">
    <location>
        <begin position="12"/>
        <end position="28"/>
    </location>
</feature>
<gene>
    <name evidence="2" type="ORF">QGN29_10135</name>
</gene>
<dbReference type="KEGG" id="tmk:QGN29_10135"/>
<evidence type="ECO:0000256" key="1">
    <source>
        <dbReference type="SAM" id="MobiDB-lite"/>
    </source>
</evidence>
<protein>
    <submittedName>
        <fullName evidence="2">Uncharacterized protein</fullName>
    </submittedName>
</protein>